<dbReference type="InterPro" id="IPR015943">
    <property type="entry name" value="WD40/YVTN_repeat-like_dom_sf"/>
</dbReference>
<comment type="caution">
    <text evidence="10">The sequence shown here is derived from an EMBL/GenBank/DDBJ whole genome shotgun (WGS) entry which is preliminary data.</text>
</comment>
<dbReference type="InterPro" id="IPR051570">
    <property type="entry name" value="TBC1_cilium_biogenesis"/>
</dbReference>
<dbReference type="Gene3D" id="2.130.10.10">
    <property type="entry name" value="YVTN repeat-like/Quinoprotein amine dehydrogenase"/>
    <property type="match status" value="5"/>
</dbReference>
<evidence type="ECO:0000256" key="5">
    <source>
        <dbReference type="ARBA" id="ARBA00038229"/>
    </source>
</evidence>
<evidence type="ECO:0000256" key="2">
    <source>
        <dbReference type="ARBA" id="ARBA00022574"/>
    </source>
</evidence>
<feature type="repeat" description="WD" evidence="6">
    <location>
        <begin position="108"/>
        <end position="140"/>
    </location>
</feature>
<gene>
    <name evidence="10" type="ORF">PLOB_00000496</name>
</gene>
<proteinExistence type="inferred from homology"/>
<protein>
    <recommendedName>
        <fullName evidence="9">Small-subunit processome Utp12 domain-containing protein</fullName>
    </recommendedName>
</protein>
<feature type="region of interest" description="Disordered" evidence="8">
    <location>
        <begin position="234"/>
        <end position="261"/>
    </location>
</feature>
<keyword evidence="3" id="KW-0677">Repeat</keyword>
<feature type="repeat" description="WD" evidence="6">
    <location>
        <begin position="781"/>
        <end position="813"/>
    </location>
</feature>
<evidence type="ECO:0000256" key="7">
    <source>
        <dbReference type="SAM" id="Coils"/>
    </source>
</evidence>
<accession>A0ABN8MNB4</accession>
<dbReference type="SMART" id="SM00320">
    <property type="entry name" value="WD40"/>
    <property type="match status" value="12"/>
</dbReference>
<evidence type="ECO:0000259" key="9">
    <source>
        <dbReference type="Pfam" id="PF04003"/>
    </source>
</evidence>
<feature type="domain" description="Small-subunit processome Utp12" evidence="9">
    <location>
        <begin position="912"/>
        <end position="1013"/>
    </location>
</feature>
<evidence type="ECO:0000256" key="8">
    <source>
        <dbReference type="SAM" id="MobiDB-lite"/>
    </source>
</evidence>
<evidence type="ECO:0000256" key="6">
    <source>
        <dbReference type="PROSITE-ProRule" id="PRU00221"/>
    </source>
</evidence>
<dbReference type="InterPro" id="IPR019775">
    <property type="entry name" value="WD40_repeat_CS"/>
</dbReference>
<evidence type="ECO:0000256" key="3">
    <source>
        <dbReference type="ARBA" id="ARBA00022737"/>
    </source>
</evidence>
<dbReference type="PROSITE" id="PS50082">
    <property type="entry name" value="WD_REPEATS_2"/>
    <property type="match status" value="9"/>
</dbReference>
<feature type="repeat" description="WD" evidence="6">
    <location>
        <begin position="519"/>
        <end position="559"/>
    </location>
</feature>
<feature type="compositionally biased region" description="Basic and acidic residues" evidence="8">
    <location>
        <begin position="234"/>
        <end position="256"/>
    </location>
</feature>
<comment type="subcellular location">
    <subcellularLocation>
        <location evidence="1">Nucleus</location>
        <location evidence="1">Nucleolus</location>
    </subcellularLocation>
</comment>
<feature type="repeat" description="WD" evidence="6">
    <location>
        <begin position="600"/>
        <end position="634"/>
    </location>
</feature>
<dbReference type="InterPro" id="IPR001680">
    <property type="entry name" value="WD40_rpt"/>
</dbReference>
<dbReference type="PANTHER" id="PTHR19853:SF0">
    <property type="entry name" value="WD REPEAT-CONTAINING PROTEIN 3"/>
    <property type="match status" value="1"/>
</dbReference>
<dbReference type="Pfam" id="PF25172">
    <property type="entry name" value="Beta-prop_WDR3_2nd"/>
    <property type="match status" value="1"/>
</dbReference>
<dbReference type="InterPro" id="IPR036322">
    <property type="entry name" value="WD40_repeat_dom_sf"/>
</dbReference>
<keyword evidence="11" id="KW-1185">Reference proteome</keyword>
<keyword evidence="4" id="KW-0539">Nucleus</keyword>
<feature type="repeat" description="WD" evidence="6">
    <location>
        <begin position="697"/>
        <end position="738"/>
    </location>
</feature>
<keyword evidence="7" id="KW-0175">Coiled coil</keyword>
<evidence type="ECO:0000256" key="4">
    <source>
        <dbReference type="ARBA" id="ARBA00023242"/>
    </source>
</evidence>
<feature type="repeat" description="WD" evidence="6">
    <location>
        <begin position="192"/>
        <end position="233"/>
    </location>
</feature>
<organism evidence="10 11">
    <name type="scientific">Porites lobata</name>
    <dbReference type="NCBI Taxonomy" id="104759"/>
    <lineage>
        <taxon>Eukaryota</taxon>
        <taxon>Metazoa</taxon>
        <taxon>Cnidaria</taxon>
        <taxon>Anthozoa</taxon>
        <taxon>Hexacorallia</taxon>
        <taxon>Scleractinia</taxon>
        <taxon>Fungiina</taxon>
        <taxon>Poritidae</taxon>
        <taxon>Porites</taxon>
    </lineage>
</organism>
<sequence length="1046" mass="118562">MVLTKAYLRYVQSACFGVVCSLKANVVFIRKRTGNSKEQVIQYAACPALESVIVWDVRRGEKVAMLKGDKHEVTALQVSPDQQVLAVGYEDGTVKLWKLQDSLCQVTFSGHKSAVSVLRFDDSGGRLVSGSRDTNVIVWDTVNEAGLYRFKGHKGLITQCYFMKSQNILITSSKDSFVKFWDLDTQHCFLTLVGHRSEVWGFAVVQDETRLVTGCSDSELRVWKISSTENDTSELTRDIEKQNSKRSAEEAGLHDEAQEDAAEGSQLSCTLIGSIFRHSHERVVSVMTDLSQTFLGCLGNDSQLELFKILNDEEIHKHLQKKLKKLRKKAKKEDAKQNTDTEPEVTRTVDDEIQRVHSLKLRSKIKFVRNLKRQNKQSNNIIHCILKQASLRHFSAVIFCVPEIMNNYIETCTSQKVIDNSIQNFSVLSETLILYQYFLNVRKKQLNSLLAYDFRPNCTPLSSITMIINHWFYYYRSFDLHYDKAGELKVLLSLQNNSIQFHSVTLKPVDSSCVSSVTLPGHRSDIRTLCFNSDGSCFMSGAQESIKIWNRSSQQSIRTLTTGYALSSLFVPGDRHVVVGTKAGKLEIYDISSGQLLESVDAHDGPLWSLSLASDKRGFVSGSGDSTVKFWEFELVSDAEHSQVSKRLSVSHVQTLKLKEEVLCVKYSPNQRLLAVSLLDCTVKIFFADTLKFFLSLYGHKLPVMTLDISSDSNLIITGSADKNIKIWGLDYGDCHKSIFGHDDSIMGLQFVPKTHYFFSVSKDKTLKYWDADKFEHITTLQGHHAEVWCLAISPDGDFVVTGSHDRSLRLWERTDEPLFVEEEREQEREQEYEESLAQNAEKIIPGETDAEAVKAGKTTMETVKAAERLMEAIELYKEETMKADELKASGRKQVPSNNPVLIAYGNISPVRYVLEVLKKIRSSELDEALIVLPFSVVTDMMTLINHWLQSGWEVELSCRCLSFLLRIHHNQIVVNKVLVPVIDSLREHAKARVHQLRDNIGFNLAGLHFIQNEMEAKQETFFADATEKVKKIRKKHKSAVVQVVK</sequence>
<feature type="repeat" description="WD" evidence="6">
    <location>
        <begin position="150"/>
        <end position="191"/>
    </location>
</feature>
<feature type="coiled-coil region" evidence="7">
    <location>
        <begin position="309"/>
        <end position="336"/>
    </location>
</feature>
<evidence type="ECO:0000313" key="11">
    <source>
        <dbReference type="Proteomes" id="UP001159405"/>
    </source>
</evidence>
<name>A0ABN8MNB4_9CNID</name>
<dbReference type="PROSITE" id="PS00678">
    <property type="entry name" value="WD_REPEATS_1"/>
    <property type="match status" value="1"/>
</dbReference>
<dbReference type="CDD" id="cd00200">
    <property type="entry name" value="WD40"/>
    <property type="match status" value="2"/>
</dbReference>
<dbReference type="Pfam" id="PF04003">
    <property type="entry name" value="Utp12"/>
    <property type="match status" value="1"/>
</dbReference>
<dbReference type="SUPFAM" id="SSF50998">
    <property type="entry name" value="Quinoprotein alcohol dehydrogenase-like"/>
    <property type="match status" value="1"/>
</dbReference>
<dbReference type="InterPro" id="IPR020472">
    <property type="entry name" value="WD40_PAC1"/>
</dbReference>
<dbReference type="InterPro" id="IPR007148">
    <property type="entry name" value="SSU_processome_Utp12"/>
</dbReference>
<dbReference type="InterPro" id="IPR011047">
    <property type="entry name" value="Quinoprotein_ADH-like_sf"/>
</dbReference>
<evidence type="ECO:0000313" key="10">
    <source>
        <dbReference type="EMBL" id="CAH3032431.1"/>
    </source>
</evidence>
<dbReference type="Proteomes" id="UP001159405">
    <property type="component" value="Unassembled WGS sequence"/>
</dbReference>
<evidence type="ECO:0000256" key="1">
    <source>
        <dbReference type="ARBA" id="ARBA00004604"/>
    </source>
</evidence>
<dbReference type="EMBL" id="CALNXK010000001">
    <property type="protein sequence ID" value="CAH3032431.1"/>
    <property type="molecule type" value="Genomic_DNA"/>
</dbReference>
<dbReference type="PROSITE" id="PS50294">
    <property type="entry name" value="WD_REPEATS_REGION"/>
    <property type="match status" value="8"/>
</dbReference>
<dbReference type="Pfam" id="PF25173">
    <property type="entry name" value="Beta-prop_WDR3_1st"/>
    <property type="match status" value="1"/>
</dbReference>
<dbReference type="PRINTS" id="PR00320">
    <property type="entry name" value="GPROTEINBRPT"/>
</dbReference>
<reference evidence="10 11" key="1">
    <citation type="submission" date="2022-05" db="EMBL/GenBank/DDBJ databases">
        <authorList>
            <consortium name="Genoscope - CEA"/>
            <person name="William W."/>
        </authorList>
    </citation>
    <scope>NUCLEOTIDE SEQUENCE [LARGE SCALE GENOMIC DNA]</scope>
</reference>
<dbReference type="SUPFAM" id="SSF50978">
    <property type="entry name" value="WD40 repeat-like"/>
    <property type="match status" value="1"/>
</dbReference>
<keyword evidence="2 6" id="KW-0853">WD repeat</keyword>
<dbReference type="PANTHER" id="PTHR19853">
    <property type="entry name" value="WD REPEAT CONTAINING PROTEIN 3 WDR3"/>
    <property type="match status" value="1"/>
</dbReference>
<feature type="repeat" description="WD" evidence="6">
    <location>
        <begin position="66"/>
        <end position="107"/>
    </location>
</feature>
<feature type="repeat" description="WD" evidence="6">
    <location>
        <begin position="739"/>
        <end position="780"/>
    </location>
</feature>
<comment type="similarity">
    <text evidence="5">Belongs to the WD repeat WDR3/UTP12 family.</text>
</comment>